<protein>
    <recommendedName>
        <fullName evidence="7">Shikimate kinase</fullName>
        <shortName evidence="7">SK</shortName>
        <ecNumber evidence="7">2.7.1.71</ecNumber>
    </recommendedName>
</protein>
<dbReference type="GO" id="GO:0004765">
    <property type="term" value="F:shikimate kinase activity"/>
    <property type="evidence" value="ECO:0007669"/>
    <property type="project" value="UniProtKB-UniRule"/>
</dbReference>
<reference evidence="8 9" key="1">
    <citation type="submission" date="2018-11" db="EMBL/GenBank/DDBJ databases">
        <title>Sequencing the genomes of 1000 actinobacteria strains.</title>
        <authorList>
            <person name="Klenk H.-P."/>
        </authorList>
    </citation>
    <scope>NUCLEOTIDE SEQUENCE [LARGE SCALE GENOMIC DNA]</scope>
    <source>
        <strain evidence="8 9">DSM 11294</strain>
    </source>
</reference>
<comment type="pathway">
    <text evidence="7">Metabolic intermediate biosynthesis; chorismate biosynthesis; chorismate from D-erythrose 4-phosphate and phosphoenolpyruvate: step 5/7.</text>
</comment>
<dbReference type="PANTHER" id="PTHR21087">
    <property type="entry name" value="SHIKIMATE KINASE"/>
    <property type="match status" value="1"/>
</dbReference>
<evidence type="ECO:0000256" key="2">
    <source>
        <dbReference type="ARBA" id="ARBA00022679"/>
    </source>
</evidence>
<comment type="similarity">
    <text evidence="7">Belongs to the shikimate kinase family.</text>
</comment>
<evidence type="ECO:0000256" key="4">
    <source>
        <dbReference type="ARBA" id="ARBA00022777"/>
    </source>
</evidence>
<dbReference type="UniPathway" id="UPA00053">
    <property type="reaction ID" value="UER00088"/>
</dbReference>
<keyword evidence="2 7" id="KW-0808">Transferase</keyword>
<dbReference type="InterPro" id="IPR031322">
    <property type="entry name" value="Shikimate/glucono_kinase"/>
</dbReference>
<name>A0A3N2B8U6_9MICO</name>
<gene>
    <name evidence="7" type="primary">aroK</name>
    <name evidence="8" type="ORF">EDD31_0040</name>
</gene>
<dbReference type="OrthoDB" id="9800332at2"/>
<keyword evidence="3 7" id="KW-0547">Nucleotide-binding</keyword>
<comment type="catalytic activity">
    <reaction evidence="7">
        <text>shikimate + ATP = 3-phosphoshikimate + ADP + H(+)</text>
        <dbReference type="Rhea" id="RHEA:13121"/>
        <dbReference type="ChEBI" id="CHEBI:15378"/>
        <dbReference type="ChEBI" id="CHEBI:30616"/>
        <dbReference type="ChEBI" id="CHEBI:36208"/>
        <dbReference type="ChEBI" id="CHEBI:145989"/>
        <dbReference type="ChEBI" id="CHEBI:456216"/>
        <dbReference type="EC" id="2.7.1.71"/>
    </reaction>
</comment>
<keyword evidence="9" id="KW-1185">Reference proteome</keyword>
<feature type="binding site" evidence="7">
    <location>
        <begin position="23"/>
        <end position="28"/>
    </location>
    <ligand>
        <name>ATP</name>
        <dbReference type="ChEBI" id="CHEBI:30616"/>
    </ligand>
</feature>
<accession>A0A3N2B8U6</accession>
<comment type="subunit">
    <text evidence="7">Monomer.</text>
</comment>
<comment type="caution">
    <text evidence="7">Lacks conserved residue(s) required for the propagation of feature annotation.</text>
</comment>
<keyword evidence="7" id="KW-0460">Magnesium</keyword>
<dbReference type="Proteomes" id="UP000280668">
    <property type="component" value="Unassembled WGS sequence"/>
</dbReference>
<dbReference type="Pfam" id="PF01202">
    <property type="entry name" value="SKI"/>
    <property type="match status" value="1"/>
</dbReference>
<organism evidence="8 9">
    <name type="scientific">Bogoriella caseilytica</name>
    <dbReference type="NCBI Taxonomy" id="56055"/>
    <lineage>
        <taxon>Bacteria</taxon>
        <taxon>Bacillati</taxon>
        <taxon>Actinomycetota</taxon>
        <taxon>Actinomycetes</taxon>
        <taxon>Micrococcales</taxon>
        <taxon>Bogoriellaceae</taxon>
        <taxon>Bogoriella</taxon>
    </lineage>
</organism>
<comment type="subcellular location">
    <subcellularLocation>
        <location evidence="7">Cytoplasm</location>
    </subcellularLocation>
</comment>
<evidence type="ECO:0000256" key="3">
    <source>
        <dbReference type="ARBA" id="ARBA00022741"/>
    </source>
</evidence>
<sequence length="181" mass="18329">MSASPDHHAGGSVPRVVLLGPPGSGKTVVGALLAEALAEPFHDSDALLTESHGGPTADLLIERGEEEFRRLEAEAAEEALALPGVAALGSGALDHEATAERVAALGAAGAVVAHLDVSLSVAAARLGLNVPQSPALAGTRSQLAAMATARRPRYEARATVVIDTSELSPEEVVARLRAAIS</sequence>
<dbReference type="GO" id="GO:0005524">
    <property type="term" value="F:ATP binding"/>
    <property type="evidence" value="ECO:0007669"/>
    <property type="project" value="UniProtKB-UniRule"/>
</dbReference>
<dbReference type="GO" id="GO:0009423">
    <property type="term" value="P:chorismate biosynthetic process"/>
    <property type="evidence" value="ECO:0007669"/>
    <property type="project" value="UniProtKB-UniRule"/>
</dbReference>
<dbReference type="HAMAP" id="MF_00109">
    <property type="entry name" value="Shikimate_kinase"/>
    <property type="match status" value="1"/>
</dbReference>
<comment type="cofactor">
    <cofactor evidence="7">
        <name>Mg(2+)</name>
        <dbReference type="ChEBI" id="CHEBI:18420"/>
    </cofactor>
    <text evidence="7">Binds 1 Mg(2+) ion per subunit.</text>
</comment>
<feature type="binding site" evidence="7">
    <location>
        <position position="27"/>
    </location>
    <ligand>
        <name>Mg(2+)</name>
        <dbReference type="ChEBI" id="CHEBI:18420"/>
    </ligand>
</feature>
<dbReference type="EMBL" id="RKHK01000001">
    <property type="protein sequence ID" value="ROR71703.1"/>
    <property type="molecule type" value="Genomic_DNA"/>
</dbReference>
<keyword evidence="1 7" id="KW-0028">Amino-acid biosynthesis</keyword>
<keyword evidence="5 7" id="KW-0067">ATP-binding</keyword>
<dbReference type="AlphaFoldDB" id="A0A3N2B8U6"/>
<feature type="binding site" evidence="7">
    <location>
        <position position="69"/>
    </location>
    <ligand>
        <name>substrate</name>
    </ligand>
</feature>
<keyword evidence="6 7" id="KW-0057">Aromatic amino acid biosynthesis</keyword>
<evidence type="ECO:0000256" key="6">
    <source>
        <dbReference type="ARBA" id="ARBA00023141"/>
    </source>
</evidence>
<dbReference type="EC" id="2.7.1.71" evidence="7"/>
<dbReference type="RefSeq" id="WP_123302389.1">
    <property type="nucleotide sequence ID" value="NZ_RKHK01000001.1"/>
</dbReference>
<keyword evidence="7" id="KW-0479">Metal-binding</keyword>
<dbReference type="GO" id="GO:0005829">
    <property type="term" value="C:cytosol"/>
    <property type="evidence" value="ECO:0007669"/>
    <property type="project" value="TreeGrafter"/>
</dbReference>
<dbReference type="GO" id="GO:0000287">
    <property type="term" value="F:magnesium ion binding"/>
    <property type="evidence" value="ECO:0007669"/>
    <property type="project" value="UniProtKB-UniRule"/>
</dbReference>
<dbReference type="GO" id="GO:0008652">
    <property type="term" value="P:amino acid biosynthetic process"/>
    <property type="evidence" value="ECO:0007669"/>
    <property type="project" value="UniProtKB-KW"/>
</dbReference>
<evidence type="ECO:0000313" key="9">
    <source>
        <dbReference type="Proteomes" id="UP000280668"/>
    </source>
</evidence>
<dbReference type="InterPro" id="IPR000623">
    <property type="entry name" value="Shikimate_kinase/TSH1"/>
</dbReference>
<comment type="function">
    <text evidence="7">Catalyzes the specific phosphorylation of the 3-hydroxyl group of shikimic acid using ATP as a cosubstrate.</text>
</comment>
<dbReference type="Gene3D" id="3.40.50.300">
    <property type="entry name" value="P-loop containing nucleotide triphosphate hydrolases"/>
    <property type="match status" value="1"/>
</dbReference>
<proteinExistence type="inferred from homology"/>
<keyword evidence="7" id="KW-0963">Cytoplasm</keyword>
<dbReference type="PRINTS" id="PR01100">
    <property type="entry name" value="SHIKIMTKNASE"/>
</dbReference>
<comment type="caution">
    <text evidence="8">The sequence shown here is derived from an EMBL/GenBank/DDBJ whole genome shotgun (WGS) entry which is preliminary data.</text>
</comment>
<feature type="binding site" evidence="7">
    <location>
        <position position="150"/>
    </location>
    <ligand>
        <name>substrate</name>
    </ligand>
</feature>
<keyword evidence="4 7" id="KW-0418">Kinase</keyword>
<dbReference type="SUPFAM" id="SSF52540">
    <property type="entry name" value="P-loop containing nucleoside triphosphate hydrolases"/>
    <property type="match status" value="1"/>
</dbReference>
<dbReference type="InterPro" id="IPR027417">
    <property type="entry name" value="P-loop_NTPase"/>
</dbReference>
<evidence type="ECO:0000256" key="5">
    <source>
        <dbReference type="ARBA" id="ARBA00022840"/>
    </source>
</evidence>
<evidence type="ECO:0000313" key="8">
    <source>
        <dbReference type="EMBL" id="ROR71703.1"/>
    </source>
</evidence>
<dbReference type="PANTHER" id="PTHR21087:SF16">
    <property type="entry name" value="SHIKIMATE KINASE 1, CHLOROPLASTIC"/>
    <property type="match status" value="1"/>
</dbReference>
<evidence type="ECO:0000256" key="7">
    <source>
        <dbReference type="HAMAP-Rule" id="MF_00109"/>
    </source>
</evidence>
<dbReference type="GO" id="GO:0009073">
    <property type="term" value="P:aromatic amino acid family biosynthetic process"/>
    <property type="evidence" value="ECO:0007669"/>
    <property type="project" value="UniProtKB-KW"/>
</dbReference>
<feature type="binding site" evidence="7">
    <location>
        <position position="45"/>
    </location>
    <ligand>
        <name>substrate</name>
    </ligand>
</feature>
<evidence type="ECO:0000256" key="1">
    <source>
        <dbReference type="ARBA" id="ARBA00022605"/>
    </source>
</evidence>